<dbReference type="PANTHER" id="PTHR16861">
    <property type="entry name" value="GLYCOPROTEIN 38"/>
    <property type="match status" value="1"/>
</dbReference>
<reference evidence="5 6" key="1">
    <citation type="submission" date="2016-07" db="EMBL/GenBank/DDBJ databases">
        <title>Pervasive Adenine N6-methylation of Active Genes in Fungi.</title>
        <authorList>
            <consortium name="DOE Joint Genome Institute"/>
            <person name="Mondo S.J."/>
            <person name="Dannebaum R.O."/>
            <person name="Kuo R.C."/>
            <person name="Labutti K."/>
            <person name="Haridas S."/>
            <person name="Kuo A."/>
            <person name="Salamov A."/>
            <person name="Ahrendt S.R."/>
            <person name="Lipzen A."/>
            <person name="Sullivan W."/>
            <person name="Andreopoulos W.B."/>
            <person name="Clum A."/>
            <person name="Lindquist E."/>
            <person name="Daum C."/>
            <person name="Ramamoorthy G.K."/>
            <person name="Gryganskyi A."/>
            <person name="Culley D."/>
            <person name="Magnuson J.K."/>
            <person name="James T.Y."/>
            <person name="O'Malley M.A."/>
            <person name="Stajich J.E."/>
            <person name="Spatafora J.W."/>
            <person name="Visel A."/>
            <person name="Grigoriev I.V."/>
        </authorList>
    </citation>
    <scope>NUCLEOTIDE SEQUENCE [LARGE SCALE GENOMIC DNA]</scope>
    <source>
        <strain evidence="5 6">CBS 129021</strain>
    </source>
</reference>
<accession>A0A1Y2E121</accession>
<keyword evidence="6" id="KW-1185">Reference proteome</keyword>
<dbReference type="OrthoDB" id="2537459at2759"/>
<feature type="region of interest" description="Disordered" evidence="1">
    <location>
        <begin position="134"/>
        <end position="154"/>
    </location>
</feature>
<feature type="compositionally biased region" description="Polar residues" evidence="1">
    <location>
        <begin position="240"/>
        <end position="257"/>
    </location>
</feature>
<proteinExistence type="predicted"/>
<dbReference type="PROSITE" id="PS51212">
    <property type="entry name" value="WSC"/>
    <property type="match status" value="1"/>
</dbReference>
<comment type="caution">
    <text evidence="5">The sequence shown here is derived from an EMBL/GenBank/DDBJ whole genome shotgun (WGS) entry which is preliminary data.</text>
</comment>
<keyword evidence="2" id="KW-0812">Transmembrane</keyword>
<feature type="domain" description="WSC" evidence="4">
    <location>
        <begin position="28"/>
        <end position="113"/>
    </location>
</feature>
<feature type="compositionally biased region" description="Low complexity" evidence="1">
    <location>
        <begin position="134"/>
        <end position="146"/>
    </location>
</feature>
<dbReference type="Pfam" id="PF01822">
    <property type="entry name" value="WSC"/>
    <property type="match status" value="1"/>
</dbReference>
<keyword evidence="2" id="KW-1133">Transmembrane helix</keyword>
<feature type="compositionally biased region" description="Polar residues" evidence="1">
    <location>
        <begin position="317"/>
        <end position="326"/>
    </location>
</feature>
<feature type="compositionally biased region" description="Low complexity" evidence="1">
    <location>
        <begin position="182"/>
        <end position="196"/>
    </location>
</feature>
<evidence type="ECO:0000313" key="6">
    <source>
        <dbReference type="Proteomes" id="UP000193689"/>
    </source>
</evidence>
<evidence type="ECO:0000256" key="1">
    <source>
        <dbReference type="SAM" id="MobiDB-lite"/>
    </source>
</evidence>
<feature type="transmembrane region" description="Helical" evidence="2">
    <location>
        <begin position="205"/>
        <end position="228"/>
    </location>
</feature>
<feature type="region of interest" description="Disordered" evidence="1">
    <location>
        <begin position="182"/>
        <end position="201"/>
    </location>
</feature>
<keyword evidence="3" id="KW-0732">Signal</keyword>
<dbReference type="GeneID" id="63770241"/>
<sequence length="326" mass="34698">MVSCQQFWPLAALVTLLSVATMRTAAASTDMVYCASINTASTSANFSTFQSDGLCYEFCIDDYAFAIVQENNCWCSNYVPATHVDINDCDTACPGYPSDTCGGDDLWGYMSLDKSPSGTSGAATATTAATTTKTKVSATDKATTKTPNEDSTTTAVPSISVATITQGGSISYQTVTVVPTATPVSSDTSSAETTSSKNGLSTGQAVGVAVGVLGGVLILAAIGVFMWLRRKRLQQEADNENSTRGSSAGMMSTPQTEMASVWDGDASTMGRRNSRLMPHDPRMDPYVANIYTRFDNKSQESVNTLRDDHDYSRRVLRTTNPDPNID</sequence>
<dbReference type="AlphaFoldDB" id="A0A1Y2E121"/>
<name>A0A1Y2E121_9PEZI</name>
<evidence type="ECO:0000256" key="3">
    <source>
        <dbReference type="SAM" id="SignalP"/>
    </source>
</evidence>
<organism evidence="5 6">
    <name type="scientific">Pseudomassariella vexata</name>
    <dbReference type="NCBI Taxonomy" id="1141098"/>
    <lineage>
        <taxon>Eukaryota</taxon>
        <taxon>Fungi</taxon>
        <taxon>Dikarya</taxon>
        <taxon>Ascomycota</taxon>
        <taxon>Pezizomycotina</taxon>
        <taxon>Sordariomycetes</taxon>
        <taxon>Xylariomycetidae</taxon>
        <taxon>Amphisphaeriales</taxon>
        <taxon>Pseudomassariaceae</taxon>
        <taxon>Pseudomassariella</taxon>
    </lineage>
</organism>
<keyword evidence="2" id="KW-0472">Membrane</keyword>
<protein>
    <recommendedName>
        <fullName evidence="4">WSC domain-containing protein</fullName>
    </recommendedName>
</protein>
<evidence type="ECO:0000256" key="2">
    <source>
        <dbReference type="SAM" id="Phobius"/>
    </source>
</evidence>
<feature type="region of interest" description="Disordered" evidence="1">
    <location>
        <begin position="235"/>
        <end position="257"/>
    </location>
</feature>
<dbReference type="STRING" id="1141098.A0A1Y2E121"/>
<evidence type="ECO:0000313" key="5">
    <source>
        <dbReference type="EMBL" id="ORY65230.1"/>
    </source>
</evidence>
<dbReference type="InterPro" id="IPR002889">
    <property type="entry name" value="WSC_carb-bd"/>
</dbReference>
<gene>
    <name evidence="5" type="ORF">BCR38DRAFT_193436</name>
</gene>
<dbReference type="SMART" id="SM00321">
    <property type="entry name" value="WSC"/>
    <property type="match status" value="1"/>
</dbReference>
<dbReference type="Proteomes" id="UP000193689">
    <property type="component" value="Unassembled WGS sequence"/>
</dbReference>
<evidence type="ECO:0000259" key="4">
    <source>
        <dbReference type="PROSITE" id="PS51212"/>
    </source>
</evidence>
<dbReference type="EMBL" id="MCFJ01000006">
    <property type="protein sequence ID" value="ORY65230.1"/>
    <property type="molecule type" value="Genomic_DNA"/>
</dbReference>
<feature type="signal peptide" evidence="3">
    <location>
        <begin position="1"/>
        <end position="26"/>
    </location>
</feature>
<dbReference type="RefSeq" id="XP_040716382.1">
    <property type="nucleotide sequence ID" value="XM_040854029.1"/>
</dbReference>
<feature type="region of interest" description="Disordered" evidence="1">
    <location>
        <begin position="299"/>
        <end position="326"/>
    </location>
</feature>
<feature type="chain" id="PRO_5010999212" description="WSC domain-containing protein" evidence="3">
    <location>
        <begin position="27"/>
        <end position="326"/>
    </location>
</feature>
<dbReference type="PANTHER" id="PTHR16861:SF9">
    <property type="entry name" value="CELL WALL INTEGRITY AND STRESS RESPONSE COMPONENT 1"/>
    <property type="match status" value="1"/>
</dbReference>
<dbReference type="InParanoid" id="A0A1Y2E121"/>